<evidence type="ECO:0000256" key="1">
    <source>
        <dbReference type="SAM" id="SignalP"/>
    </source>
</evidence>
<evidence type="ECO:0000259" key="2">
    <source>
        <dbReference type="PROSITE" id="PS50041"/>
    </source>
</evidence>
<dbReference type="InterPro" id="IPR001304">
    <property type="entry name" value="C-type_lectin-like"/>
</dbReference>
<name>A0A915DPE1_9BILA</name>
<dbReference type="PANTHER" id="PTHR22803">
    <property type="entry name" value="MANNOSE, PHOSPHOLIPASE, LECTIN RECEPTOR RELATED"/>
    <property type="match status" value="1"/>
</dbReference>
<keyword evidence="3" id="KW-1185">Reference proteome</keyword>
<accession>A0A915DPE1</accession>
<dbReference type="InterPro" id="IPR016187">
    <property type="entry name" value="CTDL_fold"/>
</dbReference>
<dbReference type="InterPro" id="IPR050111">
    <property type="entry name" value="C-type_lectin/snaclec_domain"/>
</dbReference>
<dbReference type="CDD" id="cd00037">
    <property type="entry name" value="CLECT"/>
    <property type="match status" value="1"/>
</dbReference>
<sequence length="283" mass="32315">MRIFYFVLLSLVVAVSAKSHKWGNHHRIKCEAPRKNGYYKSFCYSYHAEPLGYKDAFIQCAKEGGWLLQVNHRRHFKYIQKQMHRQYGIDGKRISIGAPEEQRNIPIYCEFDKISPCPAGWRHYEGQCYKVAKVERGYFHFNSAEAKCVEEQSHLASVHSFEENEFIANMLNTGLNEVAFLGYRRHNLVNNQPGSVSNIDGSDASFAPTAFQSGLYLGLMPCKPEPNNEQGDQNCIVIGAGIQFYQKFQMNGGKYWHDVACERFDYAKGAICKKAAASRPLKC</sequence>
<feature type="chain" id="PRO_5036862721" evidence="1">
    <location>
        <begin position="18"/>
        <end position="283"/>
    </location>
</feature>
<feature type="signal peptide" evidence="1">
    <location>
        <begin position="1"/>
        <end position="17"/>
    </location>
</feature>
<feature type="domain" description="C-type lectin" evidence="2">
    <location>
        <begin position="124"/>
        <end position="263"/>
    </location>
</feature>
<dbReference type="Gene3D" id="3.10.100.10">
    <property type="entry name" value="Mannose-Binding Protein A, subunit A"/>
    <property type="match status" value="2"/>
</dbReference>
<proteinExistence type="predicted"/>
<dbReference type="WBParaSite" id="jg21555">
    <property type="protein sequence ID" value="jg21555"/>
    <property type="gene ID" value="jg21555"/>
</dbReference>
<dbReference type="SUPFAM" id="SSF56436">
    <property type="entry name" value="C-type lectin-like"/>
    <property type="match status" value="2"/>
</dbReference>
<dbReference type="PROSITE" id="PS50041">
    <property type="entry name" value="C_TYPE_LECTIN_2"/>
    <property type="match status" value="1"/>
</dbReference>
<dbReference type="Proteomes" id="UP000887574">
    <property type="component" value="Unplaced"/>
</dbReference>
<organism evidence="3 4">
    <name type="scientific">Ditylenchus dipsaci</name>
    <dbReference type="NCBI Taxonomy" id="166011"/>
    <lineage>
        <taxon>Eukaryota</taxon>
        <taxon>Metazoa</taxon>
        <taxon>Ecdysozoa</taxon>
        <taxon>Nematoda</taxon>
        <taxon>Chromadorea</taxon>
        <taxon>Rhabditida</taxon>
        <taxon>Tylenchina</taxon>
        <taxon>Tylenchomorpha</taxon>
        <taxon>Sphaerularioidea</taxon>
        <taxon>Anguinidae</taxon>
        <taxon>Anguininae</taxon>
        <taxon>Ditylenchus</taxon>
    </lineage>
</organism>
<dbReference type="SMART" id="SM00034">
    <property type="entry name" value="CLECT"/>
    <property type="match status" value="1"/>
</dbReference>
<dbReference type="InterPro" id="IPR016186">
    <property type="entry name" value="C-type_lectin-like/link_sf"/>
</dbReference>
<keyword evidence="1" id="KW-0732">Signal</keyword>
<dbReference type="Pfam" id="PF00059">
    <property type="entry name" value="Lectin_C"/>
    <property type="match status" value="1"/>
</dbReference>
<dbReference type="AlphaFoldDB" id="A0A915DPE1"/>
<reference evidence="4" key="1">
    <citation type="submission" date="2022-11" db="UniProtKB">
        <authorList>
            <consortium name="WormBaseParasite"/>
        </authorList>
    </citation>
    <scope>IDENTIFICATION</scope>
</reference>
<evidence type="ECO:0000313" key="4">
    <source>
        <dbReference type="WBParaSite" id="jg21555"/>
    </source>
</evidence>
<evidence type="ECO:0000313" key="3">
    <source>
        <dbReference type="Proteomes" id="UP000887574"/>
    </source>
</evidence>
<protein>
    <submittedName>
        <fullName evidence="4">C-type lectin domain-containing protein</fullName>
    </submittedName>
</protein>